<reference evidence="1 2" key="1">
    <citation type="submission" date="2016-10" db="EMBL/GenBank/DDBJ databases">
        <authorList>
            <person name="Varghese N."/>
            <person name="Submissions S."/>
        </authorList>
    </citation>
    <scope>NUCLEOTIDE SEQUENCE [LARGE SCALE GENOMIC DNA]</scope>
    <source>
        <strain evidence="1 2">DSM 21822</strain>
    </source>
</reference>
<accession>A0A1I3Y352</accession>
<sequence>MIASLLNNARSRLAKRTRYNRMVEEIQSLTQRDLADMGADRGEMLRHAYLDIYGK</sequence>
<gene>
    <name evidence="1" type="ORF">SAMN04488498_104178</name>
</gene>
<name>A0A1I3Y352_9HYPH</name>
<evidence type="ECO:0008006" key="3">
    <source>
        <dbReference type="Google" id="ProtNLM"/>
    </source>
</evidence>
<organism evidence="1 2">
    <name type="scientific">Neomesorhizobium albiziae</name>
    <dbReference type="NCBI Taxonomy" id="335020"/>
    <lineage>
        <taxon>Bacteria</taxon>
        <taxon>Pseudomonadati</taxon>
        <taxon>Pseudomonadota</taxon>
        <taxon>Alphaproteobacteria</taxon>
        <taxon>Hyphomicrobiales</taxon>
        <taxon>Phyllobacteriaceae</taxon>
        <taxon>Neomesorhizobium</taxon>
    </lineage>
</organism>
<keyword evidence="2" id="KW-1185">Reference proteome</keyword>
<dbReference type="Proteomes" id="UP000323300">
    <property type="component" value="Unassembled WGS sequence"/>
</dbReference>
<evidence type="ECO:0000313" key="2">
    <source>
        <dbReference type="Proteomes" id="UP000323300"/>
    </source>
</evidence>
<dbReference type="RefSeq" id="WP_188130377.1">
    <property type="nucleotide sequence ID" value="NZ_BSPE01000007.1"/>
</dbReference>
<dbReference type="AlphaFoldDB" id="A0A1I3Y352"/>
<proteinExistence type="predicted"/>
<dbReference type="EMBL" id="FOSL01000004">
    <property type="protein sequence ID" value="SFK26294.1"/>
    <property type="molecule type" value="Genomic_DNA"/>
</dbReference>
<protein>
    <recommendedName>
        <fullName evidence="3">DUF1127 domain-containing protein</fullName>
    </recommendedName>
</protein>
<evidence type="ECO:0000313" key="1">
    <source>
        <dbReference type="EMBL" id="SFK26294.1"/>
    </source>
</evidence>